<dbReference type="GO" id="GO:0051539">
    <property type="term" value="F:4 iron, 4 sulfur cluster binding"/>
    <property type="evidence" value="ECO:0007669"/>
    <property type="project" value="UniProtKB-KW"/>
</dbReference>
<dbReference type="HAMAP" id="MF_01351">
    <property type="entry name" value="NDH1_NuoI"/>
    <property type="match status" value="1"/>
</dbReference>
<dbReference type="PANTHER" id="PTHR10849">
    <property type="entry name" value="NADH DEHYDROGENASE UBIQUINONE IRON-SULFUR PROTEIN 8, MITOCHONDRIAL"/>
    <property type="match status" value="1"/>
</dbReference>
<feature type="compositionally biased region" description="Basic and acidic residues" evidence="5">
    <location>
        <begin position="175"/>
        <end position="201"/>
    </location>
</feature>
<feature type="domain" description="4Fe-4S ferredoxin-type" evidence="6">
    <location>
        <begin position="99"/>
        <end position="128"/>
    </location>
</feature>
<name>A0A0W8G019_9ZZZZ</name>
<dbReference type="GO" id="GO:0046872">
    <property type="term" value="F:metal ion binding"/>
    <property type="evidence" value="ECO:0007669"/>
    <property type="project" value="UniProtKB-KW"/>
</dbReference>
<accession>A0A0W8G019</accession>
<dbReference type="Gene3D" id="3.30.70.3270">
    <property type="match status" value="1"/>
</dbReference>
<keyword evidence="2" id="KW-0479">Metal-binding</keyword>
<comment type="caution">
    <text evidence="7">The sequence shown here is derived from an EMBL/GenBank/DDBJ whole genome shotgun (WGS) entry which is preliminary data.</text>
</comment>
<evidence type="ECO:0000256" key="2">
    <source>
        <dbReference type="ARBA" id="ARBA00022723"/>
    </source>
</evidence>
<dbReference type="PROSITE" id="PS00198">
    <property type="entry name" value="4FE4S_FER_1"/>
    <property type="match status" value="2"/>
</dbReference>
<dbReference type="SUPFAM" id="SSF54862">
    <property type="entry name" value="4Fe-4S ferredoxins"/>
    <property type="match status" value="1"/>
</dbReference>
<feature type="region of interest" description="Disordered" evidence="5">
    <location>
        <begin position="172"/>
        <end position="201"/>
    </location>
</feature>
<dbReference type="InterPro" id="IPR017896">
    <property type="entry name" value="4Fe4S_Fe-S-bd"/>
</dbReference>
<dbReference type="GO" id="GO:0016651">
    <property type="term" value="F:oxidoreductase activity, acting on NAD(P)H"/>
    <property type="evidence" value="ECO:0007669"/>
    <property type="project" value="InterPro"/>
</dbReference>
<protein>
    <submittedName>
        <fullName evidence="7">Nadh-ubiquinone oxidoreductase chain i</fullName>
        <ecNumber evidence="7">1.6.5.3</ecNumber>
    </submittedName>
</protein>
<keyword evidence="4" id="KW-0411">Iron-sulfur</keyword>
<evidence type="ECO:0000313" key="7">
    <source>
        <dbReference type="EMBL" id="KUG26496.1"/>
    </source>
</evidence>
<dbReference type="AlphaFoldDB" id="A0A0W8G019"/>
<keyword evidence="7" id="KW-0830">Ubiquinone</keyword>
<keyword evidence="3" id="KW-0408">Iron</keyword>
<evidence type="ECO:0000256" key="3">
    <source>
        <dbReference type="ARBA" id="ARBA00023004"/>
    </source>
</evidence>
<dbReference type="EMBL" id="LNQE01000454">
    <property type="protein sequence ID" value="KUG26496.1"/>
    <property type="molecule type" value="Genomic_DNA"/>
</dbReference>
<reference evidence="7" key="1">
    <citation type="journal article" date="2015" name="Proc. Natl. Acad. Sci. U.S.A.">
        <title>Networks of energetic and metabolic interactions define dynamics in microbial communities.</title>
        <authorList>
            <person name="Embree M."/>
            <person name="Liu J.K."/>
            <person name="Al-Bassam M.M."/>
            <person name="Zengler K."/>
        </authorList>
    </citation>
    <scope>NUCLEOTIDE SEQUENCE</scope>
</reference>
<dbReference type="InterPro" id="IPR010226">
    <property type="entry name" value="NADH_quinone_OxRdtase_chainI"/>
</dbReference>
<evidence type="ECO:0000256" key="1">
    <source>
        <dbReference type="ARBA" id="ARBA00022485"/>
    </source>
</evidence>
<evidence type="ECO:0000256" key="4">
    <source>
        <dbReference type="ARBA" id="ARBA00023014"/>
    </source>
</evidence>
<dbReference type="GO" id="GO:0016020">
    <property type="term" value="C:membrane"/>
    <property type="evidence" value="ECO:0007669"/>
    <property type="project" value="InterPro"/>
</dbReference>
<evidence type="ECO:0000259" key="6">
    <source>
        <dbReference type="PROSITE" id="PS51379"/>
    </source>
</evidence>
<sequence>MKQYFKNTWEGLYTVFVGMKITFKHLFVPSVTIQYPSVKVPLPERVRNRLYVNMDDCIGCDQCARACPVNCITIETAKSLPDEDLGKTSNGKKKALWVTKFDIDIAKCCYCQLCVFPCPTECIYMTDVYEFAEFERNNLIFNFATLTAEEAEEKKANYEKMMAEKEAQKAAAAKAKAEAAAKTKKEENSSEKNNDKEKDPE</sequence>
<proteinExistence type="inferred from homology"/>
<keyword evidence="1" id="KW-0004">4Fe-4S</keyword>
<keyword evidence="7" id="KW-0560">Oxidoreductase</keyword>
<dbReference type="InterPro" id="IPR017900">
    <property type="entry name" value="4Fe4S_Fe_S_CS"/>
</dbReference>
<dbReference type="EC" id="1.6.5.3" evidence="7"/>
<organism evidence="7">
    <name type="scientific">hydrocarbon metagenome</name>
    <dbReference type="NCBI Taxonomy" id="938273"/>
    <lineage>
        <taxon>unclassified sequences</taxon>
        <taxon>metagenomes</taxon>
        <taxon>ecological metagenomes</taxon>
    </lineage>
</organism>
<dbReference type="Pfam" id="PF00037">
    <property type="entry name" value="Fer4"/>
    <property type="match status" value="1"/>
</dbReference>
<feature type="domain" description="4Fe-4S ferredoxin-type" evidence="6">
    <location>
        <begin position="48"/>
        <end position="77"/>
    </location>
</feature>
<evidence type="ECO:0000256" key="5">
    <source>
        <dbReference type="SAM" id="MobiDB-lite"/>
    </source>
</evidence>
<gene>
    <name evidence="7" type="ORF">ASZ90_003664</name>
</gene>
<dbReference type="PROSITE" id="PS51379">
    <property type="entry name" value="4FE4S_FER_2"/>
    <property type="match status" value="2"/>
</dbReference>